<dbReference type="InterPro" id="IPR004590">
    <property type="entry name" value="ssDNA_annealing_RecT"/>
</dbReference>
<accession>A0A6H1ZET1</accession>
<dbReference type="EMBL" id="MT144000">
    <property type="protein sequence ID" value="QJA45969.1"/>
    <property type="molecule type" value="Genomic_DNA"/>
</dbReference>
<dbReference type="InterPro" id="IPR018330">
    <property type="entry name" value="RecT_fam"/>
</dbReference>
<protein>
    <submittedName>
        <fullName evidence="1">Putative DNA recombination protein</fullName>
    </submittedName>
</protein>
<proteinExistence type="predicted"/>
<evidence type="ECO:0000313" key="2">
    <source>
        <dbReference type="EMBL" id="QJH94083.1"/>
    </source>
</evidence>
<dbReference type="GO" id="GO:0006259">
    <property type="term" value="P:DNA metabolic process"/>
    <property type="evidence" value="ECO:0007669"/>
    <property type="project" value="InterPro"/>
</dbReference>
<evidence type="ECO:0000313" key="1">
    <source>
        <dbReference type="EMBL" id="QJA45969.1"/>
    </source>
</evidence>
<gene>
    <name evidence="1" type="ORF">TM448A00289_0036</name>
    <name evidence="2" type="ORF">TM448B00173_0053</name>
</gene>
<dbReference type="AlphaFoldDB" id="A0A6H1ZET1"/>
<reference evidence="1" key="1">
    <citation type="submission" date="2020-03" db="EMBL/GenBank/DDBJ databases">
        <title>The deep terrestrial virosphere.</title>
        <authorList>
            <person name="Holmfeldt K."/>
            <person name="Nilsson E."/>
            <person name="Simone D."/>
            <person name="Lopez-Fernandez M."/>
            <person name="Wu X."/>
            <person name="de Brujin I."/>
            <person name="Lundin D."/>
            <person name="Andersson A."/>
            <person name="Bertilsson S."/>
            <person name="Dopson M."/>
        </authorList>
    </citation>
    <scope>NUCLEOTIDE SEQUENCE</scope>
    <source>
        <strain evidence="1">TM448A00289</strain>
        <strain evidence="2">TM448B00173</strain>
    </source>
</reference>
<sequence>MSNLPATNTVTTIRDLLNKAKPQIAMALPKHMNPDRMLRIAMTSIQKSYRLPECHPTSLVAAVIEASQLGLEPDGVLGYAYLVPYKVKGVYRAQLQIGYRGFIDLAYRSGRVTKIYAQVVHANDKYDIAFGLQPKLLHVPTSSEDEGEIIAAYAVVHFKEGEPDFEWMWKKDIDKIRKGSQAADDGPWVTHYAEMAKKTTIRRLAKRLPLSPEFQKAAVVDEYVEAGIQNVTNGIIVEPTMIEEKSAAKLEELKGKLKTAKDLPEEKVSEKSKYKIFLKDMAQVKKEIHDITKNDDDYYEALGIYEIEHANQMKDLKQGNQLLKDLRNHLKTLKKEDKEPALQYDCPDQLDDDGNPISVLALQCSQCDKLDGCPAHS</sequence>
<dbReference type="NCBIfam" id="TIGR00616">
    <property type="entry name" value="rect"/>
    <property type="match status" value="1"/>
</dbReference>
<name>A0A6H1ZET1_9ZZZZ</name>
<dbReference type="GO" id="GO:0003677">
    <property type="term" value="F:DNA binding"/>
    <property type="evidence" value="ECO:0007669"/>
    <property type="project" value="InterPro"/>
</dbReference>
<dbReference type="EMBL" id="MT144595">
    <property type="protein sequence ID" value="QJH94083.1"/>
    <property type="molecule type" value="Genomic_DNA"/>
</dbReference>
<organism evidence="1">
    <name type="scientific">viral metagenome</name>
    <dbReference type="NCBI Taxonomy" id="1070528"/>
    <lineage>
        <taxon>unclassified sequences</taxon>
        <taxon>metagenomes</taxon>
        <taxon>organismal metagenomes</taxon>
    </lineage>
</organism>
<dbReference type="Pfam" id="PF03837">
    <property type="entry name" value="RecT"/>
    <property type="match status" value="1"/>
</dbReference>